<proteinExistence type="predicted"/>
<name>A0A6C0L8E6_9ZZZZ</name>
<evidence type="ECO:0000313" key="1">
    <source>
        <dbReference type="EMBL" id="QHU27286.1"/>
    </source>
</evidence>
<dbReference type="AlphaFoldDB" id="A0A6C0L8E6"/>
<protein>
    <submittedName>
        <fullName evidence="1">Uncharacterized protein</fullName>
    </submittedName>
</protein>
<organism evidence="1">
    <name type="scientific">viral metagenome</name>
    <dbReference type="NCBI Taxonomy" id="1070528"/>
    <lineage>
        <taxon>unclassified sequences</taxon>
        <taxon>metagenomes</taxon>
        <taxon>organismal metagenomes</taxon>
    </lineage>
</organism>
<reference evidence="1" key="1">
    <citation type="journal article" date="2020" name="Nature">
        <title>Giant virus diversity and host interactions through global metagenomics.</title>
        <authorList>
            <person name="Schulz F."/>
            <person name="Roux S."/>
            <person name="Paez-Espino D."/>
            <person name="Jungbluth S."/>
            <person name="Walsh D.A."/>
            <person name="Denef V.J."/>
            <person name="McMahon K.D."/>
            <person name="Konstantinidis K.T."/>
            <person name="Eloe-Fadrosh E.A."/>
            <person name="Kyrpides N.C."/>
            <person name="Woyke T."/>
        </authorList>
    </citation>
    <scope>NUCLEOTIDE SEQUENCE</scope>
    <source>
        <strain evidence="1">GVMAG-M-3300027763-16</strain>
    </source>
</reference>
<sequence>MPKPMPKLIAKPMTNKVDKMKSAKRGNNLYTYHTFANVEFSGVLDKYQVFDYTQHDDATTAFVSNIYDYHLFIRYGDKVYMDVKCVGDIVISFAELQKNKYWKHYYDLSLMLTNNKSFVMEDLQFNSSIHDPYIYQEKRYWACNTSYIDGTYEYINGQYDFKTKKVVDNEFNCYYKINPYDLENMKYASQKDLIIFKNIYNTRYEVRSRTFNKKSIHYYNFVFDYYVNLLEKELEELSIFFEDKKNVLNLATFNDKEGMNSDILMIIYNHLVSVDENKKYNNIMSELGNCNQLESIALIMAA</sequence>
<dbReference type="EMBL" id="MN740453">
    <property type="protein sequence ID" value="QHU27286.1"/>
    <property type="molecule type" value="Genomic_DNA"/>
</dbReference>
<accession>A0A6C0L8E6</accession>